<dbReference type="PATRIC" id="fig|47853.6.peg.6497"/>
<name>A0A0D0VM77_9ACTN</name>
<proteinExistence type="predicted"/>
<sequence>MSVEGFWKVAVATPFGVRRTELELFSKDGVLQGISRGEKETLTLNDLTLEGNRLSWYQSIKKPMRMDLAFDVTIDGDEMTGTAKGGPMPAAKVSGHREPAAQPA</sequence>
<evidence type="ECO:0000313" key="3">
    <source>
        <dbReference type="Proteomes" id="UP000032254"/>
    </source>
</evidence>
<gene>
    <name evidence="2" type="ORF">TK50_30990</name>
</gene>
<dbReference type="OrthoDB" id="5145750at2"/>
<dbReference type="AlphaFoldDB" id="A0A0D0VM77"/>
<dbReference type="Proteomes" id="UP000032254">
    <property type="component" value="Unassembled WGS sequence"/>
</dbReference>
<protein>
    <submittedName>
        <fullName evidence="2">Uncharacterized protein</fullName>
    </submittedName>
</protein>
<accession>A0A0D0VM77</accession>
<dbReference type="GeneID" id="301312797"/>
<feature type="compositionally biased region" description="Basic and acidic residues" evidence="1">
    <location>
        <begin position="95"/>
        <end position="104"/>
    </location>
</feature>
<comment type="caution">
    <text evidence="2">The sequence shown here is derived from an EMBL/GenBank/DDBJ whole genome shotgun (WGS) entry which is preliminary data.</text>
</comment>
<reference evidence="2 3" key="1">
    <citation type="submission" date="2015-01" db="EMBL/GenBank/DDBJ databases">
        <title>Sequencing and annotation of Micromonospora carbonacea strain JXNU-1 genome.</title>
        <authorList>
            <person name="Long Z."/>
            <person name="Huang Y."/>
            <person name="Jiang Y."/>
        </authorList>
    </citation>
    <scope>NUCLEOTIDE SEQUENCE [LARGE SCALE GENOMIC DNA]</scope>
    <source>
        <strain evidence="2 3">JXNU-1</strain>
    </source>
</reference>
<dbReference type="RefSeq" id="WP_043969055.1">
    <property type="nucleotide sequence ID" value="NZ_CBDREH010000040.1"/>
</dbReference>
<feature type="region of interest" description="Disordered" evidence="1">
    <location>
        <begin position="78"/>
        <end position="104"/>
    </location>
</feature>
<organism evidence="2 3">
    <name type="scientific">Micromonospora haikouensis</name>
    <dbReference type="NCBI Taxonomy" id="686309"/>
    <lineage>
        <taxon>Bacteria</taxon>
        <taxon>Bacillati</taxon>
        <taxon>Actinomycetota</taxon>
        <taxon>Actinomycetes</taxon>
        <taxon>Micromonosporales</taxon>
        <taxon>Micromonosporaceae</taxon>
        <taxon>Micromonospora</taxon>
    </lineage>
</organism>
<dbReference type="EMBL" id="JXSX01000003">
    <property type="protein sequence ID" value="KIR61878.1"/>
    <property type="molecule type" value="Genomic_DNA"/>
</dbReference>
<evidence type="ECO:0000313" key="2">
    <source>
        <dbReference type="EMBL" id="KIR61878.1"/>
    </source>
</evidence>
<keyword evidence="3" id="KW-1185">Reference proteome</keyword>
<evidence type="ECO:0000256" key="1">
    <source>
        <dbReference type="SAM" id="MobiDB-lite"/>
    </source>
</evidence>